<dbReference type="EMBL" id="FLQW01001258">
    <property type="protein sequence ID" value="SBS88684.1"/>
    <property type="molecule type" value="Genomic_DNA"/>
</dbReference>
<keyword evidence="4" id="KW-1185">Reference proteome</keyword>
<gene>
    <name evidence="2" type="primary">PmUG01_12064100</name>
    <name evidence="1" type="ORF">PMALA_023450</name>
    <name evidence="2" type="ORF">PMUG01_12064100</name>
</gene>
<dbReference type="AlphaFoldDB" id="A0A1A8W9P2"/>
<dbReference type="OrthoDB" id="364491at2759"/>
<evidence type="ECO:0000313" key="2">
    <source>
        <dbReference type="EMBL" id="SCO94044.1"/>
    </source>
</evidence>
<dbReference type="Proteomes" id="UP000219813">
    <property type="component" value="Chromosome 12"/>
</dbReference>
<proteinExistence type="predicted"/>
<protein>
    <submittedName>
        <fullName evidence="1">Uncharacterized protein</fullName>
    </submittedName>
</protein>
<evidence type="ECO:0000313" key="1">
    <source>
        <dbReference type="EMBL" id="SBS88684.1"/>
    </source>
</evidence>
<reference evidence="1" key="2">
    <citation type="submission" date="2016-05" db="EMBL/GenBank/DDBJ databases">
        <authorList>
            <person name="Lavstsen T."/>
            <person name="Jespersen J.S."/>
        </authorList>
    </citation>
    <scope>NUCLEOTIDE SEQUENCE [LARGE SCALE GENOMIC DNA]</scope>
</reference>
<evidence type="ECO:0000313" key="3">
    <source>
        <dbReference type="Proteomes" id="UP000078597"/>
    </source>
</evidence>
<dbReference type="RefSeq" id="XP_028863320.1">
    <property type="nucleotide sequence ID" value="XM_029006874.1"/>
</dbReference>
<accession>A0A1A8W9P2</accession>
<reference evidence="2 4" key="3">
    <citation type="submission" date="2016-06" db="EMBL/GenBank/DDBJ databases">
        <authorList>
            <consortium name="Pathogen Informatics"/>
        </authorList>
    </citation>
    <scope>NUCLEOTIDE SEQUENCE [LARGE SCALE GENOMIC DNA]</scope>
</reference>
<dbReference type="VEuPathDB" id="PlasmoDB:PmUG01_12064100"/>
<name>A0A1A8W9P2_PLAMA</name>
<reference evidence="3" key="1">
    <citation type="submission" date="2016-05" db="EMBL/GenBank/DDBJ databases">
        <authorList>
            <person name="Naeem Raeece"/>
        </authorList>
    </citation>
    <scope>NUCLEOTIDE SEQUENCE [LARGE SCALE GENOMIC DNA]</scope>
</reference>
<dbReference type="Proteomes" id="UP000078597">
    <property type="component" value="Unassembled WGS sequence"/>
</dbReference>
<dbReference type="GeneID" id="39870630"/>
<organism evidence="1 3">
    <name type="scientific">Plasmodium malariae</name>
    <dbReference type="NCBI Taxonomy" id="5858"/>
    <lineage>
        <taxon>Eukaryota</taxon>
        <taxon>Sar</taxon>
        <taxon>Alveolata</taxon>
        <taxon>Apicomplexa</taxon>
        <taxon>Aconoidasida</taxon>
        <taxon>Haemosporida</taxon>
        <taxon>Plasmodiidae</taxon>
        <taxon>Plasmodium</taxon>
        <taxon>Plasmodium (Plasmodium)</taxon>
    </lineage>
</organism>
<dbReference type="OMA" id="THCKKIN"/>
<evidence type="ECO:0000313" key="4">
    <source>
        <dbReference type="Proteomes" id="UP000219813"/>
    </source>
</evidence>
<dbReference type="EMBL" id="LT594633">
    <property type="protein sequence ID" value="SCO94044.1"/>
    <property type="molecule type" value="Genomic_DNA"/>
</dbReference>
<dbReference type="KEGG" id="pmal:PMUG01_12064100"/>
<sequence>MTLIRKVKRNVLQTFKELYKKGKSLNIHKTTFLCQTYEKNCWRKTRMREEKVYYKKYNFLKHAFDVVNYGIDNNLKFEVDEKRIVEENSYIHEETKQESEKNMKNEVANIDLEIKHILKSLEDINQKYNQNYKNVTSLYYSIMDKNFSLKKYEFFKKYNNLYNPTDLTIVYYYIKKFRLLTNKKKVLTNKLNILKSRKNIFDKVNYSFPVHKLEEMFYAHSKKINVL</sequence>